<reference evidence="5" key="1">
    <citation type="submission" date="2023-02" db="EMBL/GenBank/DDBJ databases">
        <title>Genome sequence of Hyphococcus flavus.</title>
        <authorList>
            <person name="Rong J.-C."/>
            <person name="Zhao Q."/>
            <person name="Yi M."/>
            <person name="Wu J.-Y."/>
        </authorList>
    </citation>
    <scope>NUCLEOTIDE SEQUENCE</scope>
    <source>
        <strain evidence="5">MCCC 1K03223</strain>
    </source>
</reference>
<accession>A0AAE9ZIV7</accession>
<name>A0AAE9ZIV7_9PROT</name>
<keyword evidence="2 3" id="KW-0802">TPR repeat</keyword>
<protein>
    <submittedName>
        <fullName evidence="5">Tetratricopeptide repeat protein</fullName>
    </submittedName>
</protein>
<dbReference type="EMBL" id="CP118166">
    <property type="protein sequence ID" value="WDI31200.1"/>
    <property type="molecule type" value="Genomic_DNA"/>
</dbReference>
<dbReference type="SMART" id="SM00028">
    <property type="entry name" value="TPR"/>
    <property type="match status" value="3"/>
</dbReference>
<evidence type="ECO:0000313" key="6">
    <source>
        <dbReference type="Proteomes" id="UP001214043"/>
    </source>
</evidence>
<dbReference type="PROSITE" id="PS50293">
    <property type="entry name" value="TPR_REGION"/>
    <property type="match status" value="1"/>
</dbReference>
<sequence length="177" mass="19378">MQRLFIGFALIMSGSPAAAQMSVSTFGASEASVCFESASNDFSTNTKPCDEALEDAAITRSDRKKTLVNRGVIHNRNGDIAAAISDFDAALMIDNTLAEAYLNRGNSYFLASRLDEALADYQQALDLGVAQPWAAWYNIGLVHDARKEDDKAREAYQKALEENPDFTMAIQKLEAKN</sequence>
<feature type="repeat" description="TPR" evidence="3">
    <location>
        <begin position="98"/>
        <end position="131"/>
    </location>
</feature>
<dbReference type="InterPro" id="IPR019734">
    <property type="entry name" value="TPR_rpt"/>
</dbReference>
<dbReference type="InterPro" id="IPR011990">
    <property type="entry name" value="TPR-like_helical_dom_sf"/>
</dbReference>
<feature type="repeat" description="TPR" evidence="3">
    <location>
        <begin position="133"/>
        <end position="166"/>
    </location>
</feature>
<dbReference type="AlphaFoldDB" id="A0AAE9ZIV7"/>
<dbReference type="PROSITE" id="PS50005">
    <property type="entry name" value="TPR"/>
    <property type="match status" value="2"/>
</dbReference>
<dbReference type="KEGG" id="hfl:PUV54_14710"/>
<dbReference type="Gene3D" id="1.25.40.10">
    <property type="entry name" value="Tetratricopeptide repeat domain"/>
    <property type="match status" value="2"/>
</dbReference>
<proteinExistence type="predicted"/>
<evidence type="ECO:0000256" key="4">
    <source>
        <dbReference type="SAM" id="SignalP"/>
    </source>
</evidence>
<keyword evidence="6" id="KW-1185">Reference proteome</keyword>
<evidence type="ECO:0000256" key="2">
    <source>
        <dbReference type="ARBA" id="ARBA00022803"/>
    </source>
</evidence>
<feature type="chain" id="PRO_5042120643" evidence="4">
    <location>
        <begin position="20"/>
        <end position="177"/>
    </location>
</feature>
<organism evidence="5 6">
    <name type="scientific">Hyphococcus flavus</name>
    <dbReference type="NCBI Taxonomy" id="1866326"/>
    <lineage>
        <taxon>Bacteria</taxon>
        <taxon>Pseudomonadati</taxon>
        <taxon>Pseudomonadota</taxon>
        <taxon>Alphaproteobacteria</taxon>
        <taxon>Parvularculales</taxon>
        <taxon>Parvularculaceae</taxon>
        <taxon>Hyphococcus</taxon>
    </lineage>
</organism>
<evidence type="ECO:0000313" key="5">
    <source>
        <dbReference type="EMBL" id="WDI31200.1"/>
    </source>
</evidence>
<gene>
    <name evidence="5" type="ORF">PUV54_14710</name>
</gene>
<feature type="signal peptide" evidence="4">
    <location>
        <begin position="1"/>
        <end position="19"/>
    </location>
</feature>
<dbReference type="Pfam" id="PF13181">
    <property type="entry name" value="TPR_8"/>
    <property type="match status" value="1"/>
</dbReference>
<evidence type="ECO:0000256" key="3">
    <source>
        <dbReference type="PROSITE-ProRule" id="PRU00339"/>
    </source>
</evidence>
<evidence type="ECO:0000256" key="1">
    <source>
        <dbReference type="ARBA" id="ARBA00022737"/>
    </source>
</evidence>
<keyword evidence="4" id="KW-0732">Signal</keyword>
<dbReference type="Proteomes" id="UP001214043">
    <property type="component" value="Chromosome"/>
</dbReference>
<dbReference type="RefSeq" id="WP_274493032.1">
    <property type="nucleotide sequence ID" value="NZ_CP118166.1"/>
</dbReference>
<dbReference type="PANTHER" id="PTHR44858">
    <property type="entry name" value="TETRATRICOPEPTIDE REPEAT PROTEIN 6"/>
    <property type="match status" value="1"/>
</dbReference>
<dbReference type="InterPro" id="IPR050498">
    <property type="entry name" value="Ycf3"/>
</dbReference>
<keyword evidence="1" id="KW-0677">Repeat</keyword>
<dbReference type="SUPFAM" id="SSF48452">
    <property type="entry name" value="TPR-like"/>
    <property type="match status" value="1"/>
</dbReference>
<dbReference type="Pfam" id="PF13432">
    <property type="entry name" value="TPR_16"/>
    <property type="match status" value="1"/>
</dbReference>
<dbReference type="PANTHER" id="PTHR44858:SF1">
    <property type="entry name" value="UDP-N-ACETYLGLUCOSAMINE--PEPTIDE N-ACETYLGLUCOSAMINYLTRANSFERASE SPINDLY-RELATED"/>
    <property type="match status" value="1"/>
</dbReference>